<evidence type="ECO:0000313" key="1">
    <source>
        <dbReference type="EMBL" id="JAD48780.1"/>
    </source>
</evidence>
<reference evidence="1" key="1">
    <citation type="submission" date="2014-09" db="EMBL/GenBank/DDBJ databases">
        <authorList>
            <person name="Magalhaes I.L.F."/>
            <person name="Oliveira U."/>
            <person name="Santos F.R."/>
            <person name="Vidigal T.H.D.A."/>
            <person name="Brescovit A.D."/>
            <person name="Santos A.J."/>
        </authorList>
    </citation>
    <scope>NUCLEOTIDE SEQUENCE</scope>
    <source>
        <tissue evidence="1">Shoot tissue taken approximately 20 cm above the soil surface</tissue>
    </source>
</reference>
<protein>
    <submittedName>
        <fullName evidence="1">Uncharacterized protein</fullName>
    </submittedName>
</protein>
<reference evidence="1" key="2">
    <citation type="journal article" date="2015" name="Data Brief">
        <title>Shoot transcriptome of the giant reed, Arundo donax.</title>
        <authorList>
            <person name="Barrero R.A."/>
            <person name="Guerrero F.D."/>
            <person name="Moolhuijzen P."/>
            <person name="Goolsby J.A."/>
            <person name="Tidwell J."/>
            <person name="Bellgard S.E."/>
            <person name="Bellgard M.I."/>
        </authorList>
    </citation>
    <scope>NUCLEOTIDE SEQUENCE</scope>
    <source>
        <tissue evidence="1">Shoot tissue taken approximately 20 cm above the soil surface</tissue>
    </source>
</reference>
<dbReference type="EMBL" id="GBRH01249115">
    <property type="protein sequence ID" value="JAD48780.1"/>
    <property type="molecule type" value="Transcribed_RNA"/>
</dbReference>
<sequence length="78" mass="8627">MSAWGPVSSLQAERVGATPDGWARANRELIEIRTTNHHADAVPWCDQWSLAKLIGGWILGWHKVYYLIQVTGSDPLGA</sequence>
<dbReference type="AlphaFoldDB" id="A0A0A9AIK9"/>
<accession>A0A0A9AIK9</accession>
<organism evidence="1">
    <name type="scientific">Arundo donax</name>
    <name type="common">Giant reed</name>
    <name type="synonym">Donax arundinaceus</name>
    <dbReference type="NCBI Taxonomy" id="35708"/>
    <lineage>
        <taxon>Eukaryota</taxon>
        <taxon>Viridiplantae</taxon>
        <taxon>Streptophyta</taxon>
        <taxon>Embryophyta</taxon>
        <taxon>Tracheophyta</taxon>
        <taxon>Spermatophyta</taxon>
        <taxon>Magnoliopsida</taxon>
        <taxon>Liliopsida</taxon>
        <taxon>Poales</taxon>
        <taxon>Poaceae</taxon>
        <taxon>PACMAD clade</taxon>
        <taxon>Arundinoideae</taxon>
        <taxon>Arundineae</taxon>
        <taxon>Arundo</taxon>
    </lineage>
</organism>
<name>A0A0A9AIK9_ARUDO</name>
<proteinExistence type="predicted"/>